<dbReference type="GO" id="GO:0005886">
    <property type="term" value="C:plasma membrane"/>
    <property type="evidence" value="ECO:0007669"/>
    <property type="project" value="UniProtKB-SubCell"/>
</dbReference>
<keyword evidence="3" id="KW-0813">Transport</keyword>
<keyword evidence="5" id="KW-0349">Heme</keyword>
<keyword evidence="15" id="KW-1185">Reference proteome</keyword>
<dbReference type="GO" id="GO:0022904">
    <property type="term" value="P:respiratory electron transport chain"/>
    <property type="evidence" value="ECO:0007669"/>
    <property type="project" value="InterPro"/>
</dbReference>
<dbReference type="GO" id="GO:0005506">
    <property type="term" value="F:iron ion binding"/>
    <property type="evidence" value="ECO:0007669"/>
    <property type="project" value="InterPro"/>
</dbReference>
<dbReference type="EMBL" id="CP054492">
    <property type="protein sequence ID" value="QOY52768.1"/>
    <property type="molecule type" value="Genomic_DNA"/>
</dbReference>
<keyword evidence="6 12" id="KW-0812">Transmembrane</keyword>
<dbReference type="RefSeq" id="WP_194371127.1">
    <property type="nucleotide sequence ID" value="NZ_CP054492.1"/>
</dbReference>
<evidence type="ECO:0000256" key="9">
    <source>
        <dbReference type="ARBA" id="ARBA00022989"/>
    </source>
</evidence>
<feature type="transmembrane region" description="Helical" evidence="12">
    <location>
        <begin position="139"/>
        <end position="161"/>
    </location>
</feature>
<dbReference type="PANTHER" id="PTHR30485">
    <property type="entry name" value="NI/FE-HYDROGENASE 1 B-TYPE CYTOCHROME SUBUNIT"/>
    <property type="match status" value="1"/>
</dbReference>
<feature type="transmembrane region" description="Helical" evidence="12">
    <location>
        <begin position="76"/>
        <end position="96"/>
    </location>
</feature>
<evidence type="ECO:0000256" key="1">
    <source>
        <dbReference type="ARBA" id="ARBA00004651"/>
    </source>
</evidence>
<keyword evidence="8" id="KW-0249">Electron transport</keyword>
<dbReference type="InterPro" id="IPR051542">
    <property type="entry name" value="Hydrogenase_cytochrome"/>
</dbReference>
<dbReference type="PRINTS" id="PR00161">
    <property type="entry name" value="NIHGNASECYTB"/>
</dbReference>
<dbReference type="Gene3D" id="1.20.950.20">
    <property type="entry name" value="Transmembrane di-heme cytochromes, Chain C"/>
    <property type="match status" value="1"/>
</dbReference>
<dbReference type="InterPro" id="IPR016174">
    <property type="entry name" value="Di-haem_cyt_TM"/>
</dbReference>
<keyword evidence="7" id="KW-0479">Metal-binding</keyword>
<evidence type="ECO:0000256" key="3">
    <source>
        <dbReference type="ARBA" id="ARBA00022448"/>
    </source>
</evidence>
<keyword evidence="10" id="KW-0408">Iron</keyword>
<gene>
    <name evidence="14" type="primary">cybH</name>
    <name evidence="14" type="ORF">HUE88_03525</name>
</gene>
<dbReference type="GO" id="GO:0009055">
    <property type="term" value="F:electron transfer activity"/>
    <property type="evidence" value="ECO:0007669"/>
    <property type="project" value="InterPro"/>
</dbReference>
<evidence type="ECO:0000256" key="10">
    <source>
        <dbReference type="ARBA" id="ARBA00023004"/>
    </source>
</evidence>
<evidence type="ECO:0000256" key="12">
    <source>
        <dbReference type="SAM" id="Phobius"/>
    </source>
</evidence>
<feature type="transmembrane region" description="Helical" evidence="12">
    <location>
        <begin position="195"/>
        <end position="216"/>
    </location>
</feature>
<keyword evidence="11 12" id="KW-0472">Membrane</keyword>
<dbReference type="NCBIfam" id="TIGR02125">
    <property type="entry name" value="CytB-hydogenase"/>
    <property type="match status" value="1"/>
</dbReference>
<evidence type="ECO:0000256" key="5">
    <source>
        <dbReference type="ARBA" id="ARBA00022617"/>
    </source>
</evidence>
<dbReference type="KEGG" id="sbal:HUE88_03525"/>
<comment type="subcellular location">
    <subcellularLocation>
        <location evidence="1">Cell membrane</location>
        <topology evidence="1">Multi-pass membrane protein</topology>
    </subcellularLocation>
</comment>
<evidence type="ECO:0000256" key="2">
    <source>
        <dbReference type="ARBA" id="ARBA00008622"/>
    </source>
</evidence>
<feature type="transmembrane region" description="Helical" evidence="12">
    <location>
        <begin position="36"/>
        <end position="56"/>
    </location>
</feature>
<evidence type="ECO:0000256" key="7">
    <source>
        <dbReference type="ARBA" id="ARBA00022723"/>
    </source>
</evidence>
<feature type="domain" description="Cytochrome b561 bacterial/Ni-hydrogenase" evidence="13">
    <location>
        <begin position="24"/>
        <end position="229"/>
    </location>
</feature>
<name>A0A7S7RNT4_9BACT</name>
<reference evidence="14 15" key="1">
    <citation type="submission" date="2020-05" db="EMBL/GenBank/DDBJ databases">
        <title>Sulfurimonas marisnigri, sp. nov., and Sulfurimonas baltica, sp. nov., manganese oxide reducing chemolithoautotrophs of the class Epsilonproteobacteria isolated from the pelagic redoxclines of the Black and Baltic Seas and emended description of the genus Sulfurimonas.</title>
        <authorList>
            <person name="Henkel J.V."/>
            <person name="Laudan C."/>
            <person name="Werner J."/>
            <person name="Neu T."/>
            <person name="Plewe S."/>
            <person name="Sproer C."/>
            <person name="Bunk B."/>
            <person name="Schulz-Vogt H.N."/>
        </authorList>
    </citation>
    <scope>NUCLEOTIDE SEQUENCE [LARGE SCALE GENOMIC DNA]</scope>
    <source>
        <strain evidence="14 15">GD2</strain>
    </source>
</reference>
<keyword evidence="4" id="KW-1003">Cell membrane</keyword>
<proteinExistence type="inferred from homology"/>
<evidence type="ECO:0000256" key="8">
    <source>
        <dbReference type="ARBA" id="ARBA00022982"/>
    </source>
</evidence>
<keyword evidence="9 12" id="KW-1133">Transmembrane helix</keyword>
<dbReference type="Proteomes" id="UP000593994">
    <property type="component" value="Chromosome"/>
</dbReference>
<evidence type="ECO:0000256" key="4">
    <source>
        <dbReference type="ARBA" id="ARBA00022475"/>
    </source>
</evidence>
<sequence length="239" mass="27888">MQTTTKAEESHKETETEIERELEFTAFYRWHHWIRVFSIIALTYTGFYLSSPFLVPVVSAEPTTFTNAIYRTIHEVFGFIMISMFIGKTYYFFFSVRDRIEINSFKDVMSLKNWMSQIGYYLLLSKHPKVTGAYNVIQLLAYVVFYIAISGLIITGLVLYVHSYHEFIGGILYDPMRYIEVMIGGLAAVRELHHLLMWGVILFVVGHVYMVVFNAVHGREGTVDSIFSGYRWLEKNKHK</sequence>
<evidence type="ECO:0000256" key="6">
    <source>
        <dbReference type="ARBA" id="ARBA00022692"/>
    </source>
</evidence>
<protein>
    <submittedName>
        <fullName evidence="14">Ni/Fe-hydrogenase, b-type cytochrome subunit</fullName>
    </submittedName>
</protein>
<dbReference type="InterPro" id="IPR000516">
    <property type="entry name" value="Ni-dep_Hydgase_cyt-B"/>
</dbReference>
<dbReference type="Pfam" id="PF01292">
    <property type="entry name" value="Ni_hydr_CYTB"/>
    <property type="match status" value="1"/>
</dbReference>
<dbReference type="GO" id="GO:0020037">
    <property type="term" value="F:heme binding"/>
    <property type="evidence" value="ECO:0007669"/>
    <property type="project" value="TreeGrafter"/>
</dbReference>
<evidence type="ECO:0000313" key="14">
    <source>
        <dbReference type="EMBL" id="QOY52768.1"/>
    </source>
</evidence>
<accession>A0A7S7RNT4</accession>
<evidence type="ECO:0000259" key="13">
    <source>
        <dbReference type="Pfam" id="PF01292"/>
    </source>
</evidence>
<dbReference type="AlphaFoldDB" id="A0A7S7RNT4"/>
<comment type="similarity">
    <text evidence="2">Belongs to the HupC/HyaC/HydC family.</text>
</comment>
<dbReference type="PANTHER" id="PTHR30485:SF0">
    <property type="entry name" value="NI_FE-HYDROGENASE 1 B-TYPE CYTOCHROME SUBUNIT-RELATED"/>
    <property type="match status" value="1"/>
</dbReference>
<evidence type="ECO:0000313" key="15">
    <source>
        <dbReference type="Proteomes" id="UP000593994"/>
    </source>
</evidence>
<dbReference type="InterPro" id="IPR011577">
    <property type="entry name" value="Cyt_b561_bac/Ni-Hgenase"/>
</dbReference>
<evidence type="ECO:0000256" key="11">
    <source>
        <dbReference type="ARBA" id="ARBA00023136"/>
    </source>
</evidence>
<dbReference type="SUPFAM" id="SSF81342">
    <property type="entry name" value="Transmembrane di-heme cytochromes"/>
    <property type="match status" value="1"/>
</dbReference>
<organism evidence="14 15">
    <name type="scientific">Candidatus Sulfurimonas baltica</name>
    <dbReference type="NCBI Taxonomy" id="2740404"/>
    <lineage>
        <taxon>Bacteria</taxon>
        <taxon>Pseudomonadati</taxon>
        <taxon>Campylobacterota</taxon>
        <taxon>Epsilonproteobacteria</taxon>
        <taxon>Campylobacterales</taxon>
        <taxon>Sulfurimonadaceae</taxon>
        <taxon>Sulfurimonas</taxon>
    </lineage>
</organism>